<name>A0ABN9TXP0_9DINO</name>
<reference evidence="2" key="1">
    <citation type="submission" date="2023-10" db="EMBL/GenBank/DDBJ databases">
        <authorList>
            <person name="Chen Y."/>
            <person name="Shah S."/>
            <person name="Dougan E. K."/>
            <person name="Thang M."/>
            <person name="Chan C."/>
        </authorList>
    </citation>
    <scope>NUCLEOTIDE SEQUENCE [LARGE SCALE GENOMIC DNA]</scope>
</reference>
<feature type="region of interest" description="Disordered" evidence="1">
    <location>
        <begin position="74"/>
        <end position="123"/>
    </location>
</feature>
<dbReference type="EMBL" id="CAUYUJ010015110">
    <property type="protein sequence ID" value="CAK0849986.1"/>
    <property type="molecule type" value="Genomic_DNA"/>
</dbReference>
<evidence type="ECO:0000256" key="1">
    <source>
        <dbReference type="SAM" id="MobiDB-lite"/>
    </source>
</evidence>
<comment type="caution">
    <text evidence="2">The sequence shown here is derived from an EMBL/GenBank/DDBJ whole genome shotgun (WGS) entry which is preliminary data.</text>
</comment>
<accession>A0ABN9TXP0</accession>
<organism evidence="2 3">
    <name type="scientific">Prorocentrum cordatum</name>
    <dbReference type="NCBI Taxonomy" id="2364126"/>
    <lineage>
        <taxon>Eukaryota</taxon>
        <taxon>Sar</taxon>
        <taxon>Alveolata</taxon>
        <taxon>Dinophyceae</taxon>
        <taxon>Prorocentrales</taxon>
        <taxon>Prorocentraceae</taxon>
        <taxon>Prorocentrum</taxon>
    </lineage>
</organism>
<feature type="compositionally biased region" description="Low complexity" evidence="1">
    <location>
        <begin position="86"/>
        <end position="98"/>
    </location>
</feature>
<proteinExistence type="predicted"/>
<keyword evidence="3" id="KW-1185">Reference proteome</keyword>
<evidence type="ECO:0000313" key="2">
    <source>
        <dbReference type="EMBL" id="CAK0849986.1"/>
    </source>
</evidence>
<sequence>MTGTIGNEAEHRMFTRWMHCVYQQYADRLQIVMEARALRRALTNARKNLGGSVCRAGKGRCILSIQSGLVAGGSLRRPPGAPPAPSAALGGAPVNGPAPRRPTAPAPEEEGGEPQGARGDAPRRAAEGLALELSKGHATSVGAGVRLLSGQTEQRRQNLAEFAFLLRGQVLAHAGRSLFEAAAGPRGSLHGRCFGVRRRAAGRPPGPAAFNFARAHLGPRNSPGQAG</sequence>
<gene>
    <name evidence="2" type="ORF">PCOR1329_LOCUS42538</name>
</gene>
<protein>
    <submittedName>
        <fullName evidence="2">Uncharacterized protein</fullName>
    </submittedName>
</protein>
<evidence type="ECO:0000313" key="3">
    <source>
        <dbReference type="Proteomes" id="UP001189429"/>
    </source>
</evidence>
<dbReference type="Proteomes" id="UP001189429">
    <property type="component" value="Unassembled WGS sequence"/>
</dbReference>